<evidence type="ECO:0000256" key="5">
    <source>
        <dbReference type="ARBA" id="ARBA00022729"/>
    </source>
</evidence>
<dbReference type="PROSITE" id="PS51910">
    <property type="entry name" value="GH18_2"/>
    <property type="match status" value="1"/>
</dbReference>
<evidence type="ECO:0000256" key="1">
    <source>
        <dbReference type="ARBA" id="ARBA00000822"/>
    </source>
</evidence>
<dbReference type="GO" id="GO:0000272">
    <property type="term" value="P:polysaccharide catabolic process"/>
    <property type="evidence" value="ECO:0007669"/>
    <property type="project" value="UniProtKB-KW"/>
</dbReference>
<dbReference type="InterPro" id="IPR001223">
    <property type="entry name" value="Glyco_hydro18_cat"/>
</dbReference>
<keyword evidence="5 14" id="KW-0732">Signal</keyword>
<reference evidence="17 18" key="1">
    <citation type="submission" date="2015-04" db="EMBL/GenBank/DDBJ databases">
        <title>Lasius niger genome sequencing.</title>
        <authorList>
            <person name="Konorov E.A."/>
            <person name="Nikitin M.A."/>
            <person name="Kirill M.V."/>
            <person name="Chang P."/>
        </authorList>
    </citation>
    <scope>NUCLEOTIDE SEQUENCE [LARGE SCALE GENOMIC DNA]</scope>
    <source>
        <tissue evidence="17">Whole</tissue>
    </source>
</reference>
<feature type="chain" id="PRO_5005290370" description="chitinase" evidence="14">
    <location>
        <begin position="18"/>
        <end position="482"/>
    </location>
</feature>
<keyword evidence="8" id="KW-1015">Disulfide bond</keyword>
<dbReference type="PROSITE" id="PS50940">
    <property type="entry name" value="CHIT_BIND_II"/>
    <property type="match status" value="1"/>
</dbReference>
<keyword evidence="7" id="KW-0146">Chitin degradation</keyword>
<evidence type="ECO:0000256" key="4">
    <source>
        <dbReference type="ARBA" id="ARBA00022669"/>
    </source>
</evidence>
<evidence type="ECO:0000256" key="2">
    <source>
        <dbReference type="ARBA" id="ARBA00009121"/>
    </source>
</evidence>
<comment type="caution">
    <text evidence="17">The sequence shown here is derived from an EMBL/GenBank/DDBJ whole genome shotgun (WGS) entry which is preliminary data.</text>
</comment>
<proteinExistence type="inferred from homology"/>
<keyword evidence="10 12" id="KW-0326">Glycosidase</keyword>
<dbReference type="Proteomes" id="UP000036403">
    <property type="component" value="Unassembled WGS sequence"/>
</dbReference>
<keyword evidence="6 12" id="KW-0378">Hydrolase</keyword>
<keyword evidence="9" id="KW-0119">Carbohydrate metabolism</keyword>
<dbReference type="InterPro" id="IPR017853">
    <property type="entry name" value="GH"/>
</dbReference>
<dbReference type="STRING" id="67767.A0A0J7KQC0"/>
<comment type="similarity">
    <text evidence="2">Belongs to the glycosyl hydrolase 18 family. Chitinase class II subfamily.</text>
</comment>
<evidence type="ECO:0000256" key="14">
    <source>
        <dbReference type="SAM" id="SignalP"/>
    </source>
</evidence>
<dbReference type="CDD" id="cd02872">
    <property type="entry name" value="GH18_chitolectin_chitotriosidase"/>
    <property type="match status" value="1"/>
</dbReference>
<feature type="compositionally biased region" description="Pro residues" evidence="13">
    <location>
        <begin position="405"/>
        <end position="421"/>
    </location>
</feature>
<dbReference type="SUPFAM" id="SSF57625">
    <property type="entry name" value="Invertebrate chitin-binding proteins"/>
    <property type="match status" value="1"/>
</dbReference>
<dbReference type="OrthoDB" id="73875at2759"/>
<dbReference type="Gene3D" id="3.20.20.80">
    <property type="entry name" value="Glycosidases"/>
    <property type="match status" value="1"/>
</dbReference>
<evidence type="ECO:0000256" key="8">
    <source>
        <dbReference type="ARBA" id="ARBA00023157"/>
    </source>
</evidence>
<evidence type="ECO:0000256" key="11">
    <source>
        <dbReference type="ARBA" id="ARBA00023326"/>
    </source>
</evidence>
<dbReference type="GO" id="GO:0005576">
    <property type="term" value="C:extracellular region"/>
    <property type="evidence" value="ECO:0007669"/>
    <property type="project" value="InterPro"/>
</dbReference>
<keyword evidence="11" id="KW-0624">Polysaccharide degradation</keyword>
<keyword evidence="18" id="KW-1185">Reference proteome</keyword>
<evidence type="ECO:0000259" key="15">
    <source>
        <dbReference type="PROSITE" id="PS50940"/>
    </source>
</evidence>
<dbReference type="SUPFAM" id="SSF54556">
    <property type="entry name" value="Chitinase insertion domain"/>
    <property type="match status" value="1"/>
</dbReference>
<evidence type="ECO:0000256" key="7">
    <source>
        <dbReference type="ARBA" id="ARBA00023024"/>
    </source>
</evidence>
<dbReference type="SUPFAM" id="SSF51445">
    <property type="entry name" value="(Trans)glycosidases"/>
    <property type="match status" value="1"/>
</dbReference>
<evidence type="ECO:0000256" key="9">
    <source>
        <dbReference type="ARBA" id="ARBA00023277"/>
    </source>
</evidence>
<accession>A0A0J7KQC0</accession>
<dbReference type="Pfam" id="PF00704">
    <property type="entry name" value="Glyco_hydro_18"/>
    <property type="match status" value="1"/>
</dbReference>
<dbReference type="Gene3D" id="2.170.140.10">
    <property type="entry name" value="Chitin binding domain"/>
    <property type="match status" value="1"/>
</dbReference>
<dbReference type="SMART" id="SM00494">
    <property type="entry name" value="ChtBD2"/>
    <property type="match status" value="1"/>
</dbReference>
<dbReference type="EMBL" id="LBMM01004407">
    <property type="protein sequence ID" value="KMQ92444.1"/>
    <property type="molecule type" value="Genomic_DNA"/>
</dbReference>
<name>A0A0J7KQC0_LASNI</name>
<dbReference type="Gene3D" id="3.10.50.10">
    <property type="match status" value="1"/>
</dbReference>
<evidence type="ECO:0000256" key="12">
    <source>
        <dbReference type="RuleBase" id="RU000489"/>
    </source>
</evidence>
<evidence type="ECO:0000256" key="13">
    <source>
        <dbReference type="SAM" id="MobiDB-lite"/>
    </source>
</evidence>
<dbReference type="PROSITE" id="PS01095">
    <property type="entry name" value="GH18_1"/>
    <property type="match status" value="1"/>
</dbReference>
<dbReference type="Pfam" id="PF01607">
    <property type="entry name" value="CBM_14"/>
    <property type="match status" value="1"/>
</dbReference>
<dbReference type="AlphaFoldDB" id="A0A0J7KQC0"/>
<evidence type="ECO:0000256" key="3">
    <source>
        <dbReference type="ARBA" id="ARBA00012729"/>
    </source>
</evidence>
<feature type="region of interest" description="Disordered" evidence="13">
    <location>
        <begin position="390"/>
        <end position="424"/>
    </location>
</feature>
<dbReference type="GO" id="GO:0008843">
    <property type="term" value="F:endochitinase activity"/>
    <property type="evidence" value="ECO:0007669"/>
    <property type="project" value="UniProtKB-EC"/>
</dbReference>
<evidence type="ECO:0000313" key="18">
    <source>
        <dbReference type="Proteomes" id="UP000036403"/>
    </source>
</evidence>
<feature type="domain" description="GH18" evidence="16">
    <location>
        <begin position="22"/>
        <end position="390"/>
    </location>
</feature>
<evidence type="ECO:0000259" key="16">
    <source>
        <dbReference type="PROSITE" id="PS51910"/>
    </source>
</evidence>
<evidence type="ECO:0000313" key="17">
    <source>
        <dbReference type="EMBL" id="KMQ92444.1"/>
    </source>
</evidence>
<dbReference type="InterPro" id="IPR002557">
    <property type="entry name" value="Chitin-bd_dom"/>
</dbReference>
<comment type="catalytic activity">
    <reaction evidence="1">
        <text>Random endo-hydrolysis of N-acetyl-beta-D-glucosaminide (1-&gt;4)-beta-linkages in chitin and chitodextrins.</text>
        <dbReference type="EC" id="3.2.1.14"/>
    </reaction>
</comment>
<dbReference type="GO" id="GO:0006032">
    <property type="term" value="P:chitin catabolic process"/>
    <property type="evidence" value="ECO:0007669"/>
    <property type="project" value="UniProtKB-KW"/>
</dbReference>
<feature type="domain" description="Chitin-binding type-2" evidence="15">
    <location>
        <begin position="424"/>
        <end position="482"/>
    </location>
</feature>
<evidence type="ECO:0000256" key="6">
    <source>
        <dbReference type="ARBA" id="ARBA00022801"/>
    </source>
</evidence>
<dbReference type="InterPro" id="IPR036508">
    <property type="entry name" value="Chitin-bd_dom_sf"/>
</dbReference>
<organism evidence="17 18">
    <name type="scientific">Lasius niger</name>
    <name type="common">Black garden ant</name>
    <dbReference type="NCBI Taxonomy" id="67767"/>
    <lineage>
        <taxon>Eukaryota</taxon>
        <taxon>Metazoa</taxon>
        <taxon>Ecdysozoa</taxon>
        <taxon>Arthropoda</taxon>
        <taxon>Hexapoda</taxon>
        <taxon>Insecta</taxon>
        <taxon>Pterygota</taxon>
        <taxon>Neoptera</taxon>
        <taxon>Endopterygota</taxon>
        <taxon>Hymenoptera</taxon>
        <taxon>Apocrita</taxon>
        <taxon>Aculeata</taxon>
        <taxon>Formicoidea</taxon>
        <taxon>Formicidae</taxon>
        <taxon>Formicinae</taxon>
        <taxon>Lasius</taxon>
        <taxon>Lasius</taxon>
    </lineage>
</organism>
<feature type="signal peptide" evidence="14">
    <location>
        <begin position="1"/>
        <end position="17"/>
    </location>
</feature>
<dbReference type="EC" id="3.2.1.14" evidence="3"/>
<evidence type="ECO:0000256" key="10">
    <source>
        <dbReference type="ARBA" id="ARBA00023295"/>
    </source>
</evidence>
<gene>
    <name evidence="17" type="ORF">RF55_7554</name>
</gene>
<dbReference type="PANTHER" id="PTHR11177:SF360">
    <property type="entry name" value="CHITINASE 4-RELATED"/>
    <property type="match status" value="1"/>
</dbReference>
<dbReference type="InterPro" id="IPR029070">
    <property type="entry name" value="Chitinase_insertion_sf"/>
</dbReference>
<dbReference type="PANTHER" id="PTHR11177">
    <property type="entry name" value="CHITINASE"/>
    <property type="match status" value="1"/>
</dbReference>
<dbReference type="InterPro" id="IPR050314">
    <property type="entry name" value="Glycosyl_Hydrlase_18"/>
</dbReference>
<protein>
    <recommendedName>
        <fullName evidence="3">chitinase</fullName>
        <ecNumber evidence="3">3.2.1.14</ecNumber>
    </recommendedName>
</protein>
<dbReference type="PaxDb" id="67767-A0A0J7KQC0"/>
<dbReference type="FunFam" id="3.10.50.10:FF:000004">
    <property type="entry name" value="Chitinase 5"/>
    <property type="match status" value="1"/>
</dbReference>
<dbReference type="SMART" id="SM00636">
    <property type="entry name" value="Glyco_18"/>
    <property type="match status" value="1"/>
</dbReference>
<sequence length="482" mass="53455">MNCWIFIFAALAALASADDSEKKIVCYFGSWSVYRPPGGKFDISDIPPQLCTHLIYSFVGINTQGNVIVLDAWNDLPDNWGKDGFGRFNKLREQSPKTKTLIAIGGWNEGSVKYSDVVANPTIRARFVKNVVEFCQKHNFDGFDVDWEYPNQRGGKPADVQNYISLLKELRTEFDKHGLILSAAVAAAEPSASLSYDIPAMSKYLHFINVMTYDFHGAWEKTTGLNAPLYPRKDESGNDLKLNVDASVRYWLKSGCPPEKLILGVPFYGRAFTLANNNQNGLVAPTRGPGAAGPYTREAGMLGYNEICESLKQGGWTIVRHAEHRVPYAFKGDQWIGYDDITSLNEKMDYINSLNLGGAMMWSIETDDFNGNCGEKYPLLKTLNAKLRGGVPIEPSKPTEAPKETNPPKPTAQPTQPPATTPPNGICKKAGFVRDEKDCNVFYQCVDLNGIYKVERFTCPSGLVFDTNTNNCNYKNLVAGCN</sequence>
<dbReference type="InterPro" id="IPR011583">
    <property type="entry name" value="Chitinase_II/V-like_cat"/>
</dbReference>
<dbReference type="InterPro" id="IPR001579">
    <property type="entry name" value="Glyco_hydro_18_chit_AS"/>
</dbReference>
<dbReference type="GO" id="GO:0008061">
    <property type="term" value="F:chitin binding"/>
    <property type="evidence" value="ECO:0007669"/>
    <property type="project" value="UniProtKB-KW"/>
</dbReference>
<dbReference type="FunFam" id="3.20.20.80:FF:000097">
    <property type="entry name" value="Probable chitinase 2"/>
    <property type="match status" value="1"/>
</dbReference>
<keyword evidence="4" id="KW-0147">Chitin-binding</keyword>